<dbReference type="Pfam" id="PF00364">
    <property type="entry name" value="Biotin_lipoyl"/>
    <property type="match status" value="1"/>
</dbReference>
<reference evidence="2 3" key="1">
    <citation type="submission" date="2019-11" db="EMBL/GenBank/DDBJ databases">
        <title>Genome-resolved metagenomics to study the prevalence of co-infection and intraspecific heterogeneity among plant pathogen metapopulations.</title>
        <authorList>
            <person name="Newberry E."/>
            <person name="Bhandari R."/>
            <person name="Kemble J."/>
            <person name="Sikora E."/>
            <person name="Potnis N."/>
        </authorList>
    </citation>
    <scope>NUCLEOTIDE SEQUENCE [LARGE SCALE GENOMIC DNA]</scope>
    <source>
        <strain evidence="2">Xp_Tom_Tuscaloosa_18b</strain>
    </source>
</reference>
<dbReference type="AlphaFoldDB" id="A0A7X5N3R3"/>
<organism evidence="2 3">
    <name type="scientific">Xanthomonas perforans</name>
    <dbReference type="NCBI Taxonomy" id="442694"/>
    <lineage>
        <taxon>Bacteria</taxon>
        <taxon>Pseudomonadati</taxon>
        <taxon>Pseudomonadota</taxon>
        <taxon>Gammaproteobacteria</taxon>
        <taxon>Lysobacterales</taxon>
        <taxon>Lysobacteraceae</taxon>
        <taxon>Xanthomonas</taxon>
    </lineage>
</organism>
<gene>
    <name evidence="2" type="ORF">G3W61_32380</name>
</gene>
<dbReference type="SUPFAM" id="SSF51230">
    <property type="entry name" value="Single hybrid motif"/>
    <property type="match status" value="1"/>
</dbReference>
<sequence>KMEQALLSPFDGVVADLSAREGAQVAEGILLARITKDDA</sequence>
<feature type="domain" description="Lipoyl-binding" evidence="1">
    <location>
        <begin position="1"/>
        <end position="34"/>
    </location>
</feature>
<dbReference type="EMBL" id="JAAGYU010002084">
    <property type="protein sequence ID" value="NEL80951.1"/>
    <property type="molecule type" value="Genomic_DNA"/>
</dbReference>
<protein>
    <recommendedName>
        <fullName evidence="1">Lipoyl-binding domain-containing protein</fullName>
    </recommendedName>
</protein>
<dbReference type="Proteomes" id="UP000471082">
    <property type="component" value="Unassembled WGS sequence"/>
</dbReference>
<evidence type="ECO:0000313" key="3">
    <source>
        <dbReference type="Proteomes" id="UP000471082"/>
    </source>
</evidence>
<dbReference type="Gene3D" id="2.40.50.100">
    <property type="match status" value="1"/>
</dbReference>
<accession>A0A7X5N3R3</accession>
<evidence type="ECO:0000313" key="2">
    <source>
        <dbReference type="EMBL" id="NEL80951.1"/>
    </source>
</evidence>
<feature type="non-terminal residue" evidence="2">
    <location>
        <position position="1"/>
    </location>
</feature>
<comment type="caution">
    <text evidence="2">The sequence shown here is derived from an EMBL/GenBank/DDBJ whole genome shotgun (WGS) entry which is preliminary data.</text>
</comment>
<dbReference type="InterPro" id="IPR000089">
    <property type="entry name" value="Biotin_lipoyl"/>
</dbReference>
<proteinExistence type="predicted"/>
<name>A0A7X5N3R3_XANPE</name>
<evidence type="ECO:0000259" key="1">
    <source>
        <dbReference type="Pfam" id="PF00364"/>
    </source>
</evidence>
<dbReference type="InterPro" id="IPR011053">
    <property type="entry name" value="Single_hybrid_motif"/>
</dbReference>